<accession>A0A167U5P5</accession>
<sequence>MQFSTISKKRTIFSKFSPGCSENPFPFFFKKEKIATKNGNDISEKAPITRSMTGNKFGLKKILSKVYTLKGYLF</sequence>
<dbReference type="Proteomes" id="UP000077164">
    <property type="component" value="Unassembled WGS sequence"/>
</dbReference>
<evidence type="ECO:0000313" key="2">
    <source>
        <dbReference type="Proteomes" id="UP000077164"/>
    </source>
</evidence>
<comment type="caution">
    <text evidence="1">The sequence shown here is derived from an EMBL/GenBank/DDBJ whole genome shotgun (WGS) entry which is preliminary data.</text>
</comment>
<keyword evidence="2" id="KW-1185">Reference proteome</keyword>
<dbReference type="EMBL" id="LVJE01000047">
    <property type="protein sequence ID" value="OAB25276.1"/>
    <property type="molecule type" value="Genomic_DNA"/>
</dbReference>
<reference evidence="1 2" key="1">
    <citation type="submission" date="2016-03" db="EMBL/GenBank/DDBJ databases">
        <title>Draft genome sequence of Flavobacterium fryxellicola DSM 16209.</title>
        <authorList>
            <person name="Shin S.-K."/>
            <person name="Yi H."/>
        </authorList>
    </citation>
    <scope>NUCLEOTIDE SEQUENCE [LARGE SCALE GENOMIC DNA]</scope>
    <source>
        <strain evidence="1 2">DSM 16209</strain>
    </source>
</reference>
<dbReference type="AlphaFoldDB" id="A0A167U5P5"/>
<name>A0A167U5P5_9FLAO</name>
<organism evidence="1 2">
    <name type="scientific">Flavobacterium fryxellicola</name>
    <dbReference type="NCBI Taxonomy" id="249352"/>
    <lineage>
        <taxon>Bacteria</taxon>
        <taxon>Pseudomonadati</taxon>
        <taxon>Bacteroidota</taxon>
        <taxon>Flavobacteriia</taxon>
        <taxon>Flavobacteriales</taxon>
        <taxon>Flavobacteriaceae</taxon>
        <taxon>Flavobacterium</taxon>
    </lineage>
</organism>
<protein>
    <submittedName>
        <fullName evidence="1">Uncharacterized protein</fullName>
    </submittedName>
</protein>
<evidence type="ECO:0000313" key="1">
    <source>
        <dbReference type="EMBL" id="OAB25276.1"/>
    </source>
</evidence>
<proteinExistence type="predicted"/>
<gene>
    <name evidence="1" type="ORF">FBFR_14905</name>
</gene>